<organism evidence="6 7">
    <name type="scientific">Trinickia caryophylli</name>
    <name type="common">Paraburkholderia caryophylli</name>
    <dbReference type="NCBI Taxonomy" id="28094"/>
    <lineage>
        <taxon>Bacteria</taxon>
        <taxon>Pseudomonadati</taxon>
        <taxon>Pseudomonadota</taxon>
        <taxon>Betaproteobacteria</taxon>
        <taxon>Burkholderiales</taxon>
        <taxon>Burkholderiaceae</taxon>
        <taxon>Trinickia</taxon>
    </lineage>
</organism>
<dbReference type="STRING" id="28094.SAMN06295900_102384"/>
<dbReference type="Proteomes" id="UP000192911">
    <property type="component" value="Unassembled WGS sequence"/>
</dbReference>
<evidence type="ECO:0000313" key="6">
    <source>
        <dbReference type="EMBL" id="SMF08736.1"/>
    </source>
</evidence>
<dbReference type="Gene3D" id="3.40.190.290">
    <property type="match status" value="1"/>
</dbReference>
<dbReference type="InterPro" id="IPR000847">
    <property type="entry name" value="LysR_HTH_N"/>
</dbReference>
<keyword evidence="3" id="KW-0238">DNA-binding</keyword>
<dbReference type="AlphaFoldDB" id="A0A1X7D4D5"/>
<comment type="similarity">
    <text evidence="1">Belongs to the LysR transcriptional regulatory family.</text>
</comment>
<dbReference type="PROSITE" id="PS50931">
    <property type="entry name" value="HTH_LYSR"/>
    <property type="match status" value="1"/>
</dbReference>
<reference evidence="7" key="1">
    <citation type="submission" date="2017-04" db="EMBL/GenBank/DDBJ databases">
        <authorList>
            <person name="Varghese N."/>
            <person name="Submissions S."/>
        </authorList>
    </citation>
    <scope>NUCLEOTIDE SEQUENCE [LARGE SCALE GENOMIC DNA]</scope>
    <source>
        <strain evidence="7">Ballard 720</strain>
    </source>
</reference>
<name>A0A1X7D4D5_TRICW</name>
<evidence type="ECO:0000259" key="5">
    <source>
        <dbReference type="PROSITE" id="PS50931"/>
    </source>
</evidence>
<dbReference type="PANTHER" id="PTHR30126">
    <property type="entry name" value="HTH-TYPE TRANSCRIPTIONAL REGULATOR"/>
    <property type="match status" value="1"/>
</dbReference>
<dbReference type="Gene3D" id="1.10.10.10">
    <property type="entry name" value="Winged helix-like DNA-binding domain superfamily/Winged helix DNA-binding domain"/>
    <property type="match status" value="1"/>
</dbReference>
<dbReference type="InterPro" id="IPR036388">
    <property type="entry name" value="WH-like_DNA-bd_sf"/>
</dbReference>
<dbReference type="Pfam" id="PF00126">
    <property type="entry name" value="HTH_1"/>
    <property type="match status" value="1"/>
</dbReference>
<protein>
    <submittedName>
        <fullName evidence="6">Transcriptional regulator, LysR family</fullName>
    </submittedName>
</protein>
<keyword evidence="4" id="KW-0804">Transcription</keyword>
<keyword evidence="2" id="KW-0805">Transcription regulation</keyword>
<evidence type="ECO:0000256" key="3">
    <source>
        <dbReference type="ARBA" id="ARBA00023125"/>
    </source>
</evidence>
<feature type="domain" description="HTH lysR-type" evidence="5">
    <location>
        <begin position="4"/>
        <end position="61"/>
    </location>
</feature>
<dbReference type="GO" id="GO:0000976">
    <property type="term" value="F:transcription cis-regulatory region binding"/>
    <property type="evidence" value="ECO:0007669"/>
    <property type="project" value="TreeGrafter"/>
</dbReference>
<dbReference type="SUPFAM" id="SSF53850">
    <property type="entry name" value="Periplasmic binding protein-like II"/>
    <property type="match status" value="1"/>
</dbReference>
<dbReference type="InterPro" id="IPR005119">
    <property type="entry name" value="LysR_subst-bd"/>
</dbReference>
<sequence>MVCMNTRFLETFVTLAELENFRATARVLHATPAAISLRIKSLEDELRTELVDRSTTQFRLTPVGESLLGLARNVVEAARALREAAGRETVVGGRLRLGVIETVVHSWLSHYITQLNAKHPQLEVDLTVDSSAVLQQRLLAGEIDLAIRVEGIASTKIVSSAIASYPVRWIARRGLTSKRTTGLASRVLQRPILTFGRGTAPQVALQSIVHTLAQQEGLHPDQARVTCSPSVAAIVQLVRDGYGVACIPSLFVTEELATGEFVELPLKPVPPPIVVSLCKPANASAMINAAANAAHLACSAYCRSMKRELVEAL</sequence>
<dbReference type="Pfam" id="PF03466">
    <property type="entry name" value="LysR_substrate"/>
    <property type="match status" value="1"/>
</dbReference>
<accession>A0A1X7D4D5</accession>
<evidence type="ECO:0000256" key="2">
    <source>
        <dbReference type="ARBA" id="ARBA00023015"/>
    </source>
</evidence>
<dbReference type="GO" id="GO:0003700">
    <property type="term" value="F:DNA-binding transcription factor activity"/>
    <property type="evidence" value="ECO:0007669"/>
    <property type="project" value="InterPro"/>
</dbReference>
<dbReference type="SUPFAM" id="SSF46785">
    <property type="entry name" value="Winged helix' DNA-binding domain"/>
    <property type="match status" value="1"/>
</dbReference>
<evidence type="ECO:0000256" key="4">
    <source>
        <dbReference type="ARBA" id="ARBA00023163"/>
    </source>
</evidence>
<proteinExistence type="inferred from homology"/>
<dbReference type="EMBL" id="FXAH01000002">
    <property type="protein sequence ID" value="SMF08736.1"/>
    <property type="molecule type" value="Genomic_DNA"/>
</dbReference>
<evidence type="ECO:0000256" key="1">
    <source>
        <dbReference type="ARBA" id="ARBA00009437"/>
    </source>
</evidence>
<evidence type="ECO:0000313" key="7">
    <source>
        <dbReference type="Proteomes" id="UP000192911"/>
    </source>
</evidence>
<dbReference type="PANTHER" id="PTHR30126:SF77">
    <property type="entry name" value="TRANSCRIPTIONAL REGULATORY PROTEIN"/>
    <property type="match status" value="1"/>
</dbReference>
<keyword evidence="7" id="KW-1185">Reference proteome</keyword>
<dbReference type="CDD" id="cd05466">
    <property type="entry name" value="PBP2_LTTR_substrate"/>
    <property type="match status" value="1"/>
</dbReference>
<gene>
    <name evidence="6" type="ORF">SAMN06295900_102384</name>
</gene>
<dbReference type="InterPro" id="IPR036390">
    <property type="entry name" value="WH_DNA-bd_sf"/>
</dbReference>
<dbReference type="Gene3D" id="3.40.190.10">
    <property type="entry name" value="Periplasmic binding protein-like II"/>
    <property type="match status" value="1"/>
</dbReference>